<dbReference type="Proteomes" id="UP000036771">
    <property type="component" value="Unassembled WGS sequence"/>
</dbReference>
<evidence type="ECO:0000256" key="1">
    <source>
        <dbReference type="ARBA" id="ARBA00022692"/>
    </source>
</evidence>
<dbReference type="PANTHER" id="PTHR23518:SF2">
    <property type="entry name" value="MAJOR FACILITATOR SUPERFAMILY TRANSPORTER"/>
    <property type="match status" value="1"/>
</dbReference>
<feature type="transmembrane region" description="Helical" evidence="4">
    <location>
        <begin position="17"/>
        <end position="38"/>
    </location>
</feature>
<dbReference type="Gene3D" id="1.20.1250.20">
    <property type="entry name" value="MFS general substrate transporter like domains"/>
    <property type="match status" value="2"/>
</dbReference>
<name>A0A0K8MAH2_9PROT</name>
<dbReference type="GO" id="GO:0022857">
    <property type="term" value="F:transmembrane transporter activity"/>
    <property type="evidence" value="ECO:0007669"/>
    <property type="project" value="InterPro"/>
</dbReference>
<evidence type="ECO:0000256" key="4">
    <source>
        <dbReference type="SAM" id="Phobius"/>
    </source>
</evidence>
<feature type="transmembrane region" description="Helical" evidence="4">
    <location>
        <begin position="87"/>
        <end position="111"/>
    </location>
</feature>
<dbReference type="PROSITE" id="PS50850">
    <property type="entry name" value="MFS"/>
    <property type="match status" value="1"/>
</dbReference>
<dbReference type="InterPro" id="IPR020846">
    <property type="entry name" value="MFS_dom"/>
</dbReference>
<evidence type="ECO:0000256" key="2">
    <source>
        <dbReference type="ARBA" id="ARBA00022989"/>
    </source>
</evidence>
<keyword evidence="7" id="KW-1185">Reference proteome</keyword>
<evidence type="ECO:0000256" key="3">
    <source>
        <dbReference type="ARBA" id="ARBA00023136"/>
    </source>
</evidence>
<dbReference type="EMBL" id="BBVC01000007">
    <property type="protein sequence ID" value="GAO97490.1"/>
    <property type="molecule type" value="Genomic_DNA"/>
</dbReference>
<reference evidence="6 7" key="1">
    <citation type="submission" date="2015-03" db="EMBL/GenBank/DDBJ databases">
        <title>Caedibacter varicaedens, whole genome shotgun sequence.</title>
        <authorList>
            <person name="Suzuki H."/>
            <person name="Dapper A.L."/>
            <person name="Gibson A.K."/>
            <person name="Jackson C."/>
            <person name="Lee H."/>
            <person name="Pejaver V.R."/>
            <person name="Doak T."/>
            <person name="Lynch M."/>
        </authorList>
    </citation>
    <scope>NUCLEOTIDE SEQUENCE [LARGE SCALE GENOMIC DNA]</scope>
</reference>
<keyword evidence="2 4" id="KW-1133">Transmembrane helix</keyword>
<dbReference type="PANTHER" id="PTHR23518">
    <property type="entry name" value="C-METHYLTRANSFERASE"/>
    <property type="match status" value="1"/>
</dbReference>
<dbReference type="OrthoDB" id="9803985at2"/>
<protein>
    <submittedName>
        <fullName evidence="6">Major Facilitator Superfamily protein</fullName>
    </submittedName>
</protein>
<feature type="transmembrane region" description="Helical" evidence="4">
    <location>
        <begin position="256"/>
        <end position="274"/>
    </location>
</feature>
<sequence>MEPLRKIEPASSLPKDIWMIGFVSFLINFSSIIIFTLSPSYLVSVLGVTTFSIGILQGTVDFIAWAIRMFSGVISDYCRRRTPILLFSSALIVLSRPLFMMSSSFMGFFLAKSLDRLGNGLHAAPREALVGDITSLHGSKKGACYGLRQSLSTAGSFAGALIMIIFFHSCDNRYFTFFLIAAISPIIAFMILIWKVKEVPFSSSSPQEKLVFKVIHLKKLPVTYWSVVMMASLFMLSNYSGAFILLHSEAIAQTQIIAPLVMIVQNMATTAVAYPIGYISDKIGHTWILGFGFLVTALSGIVFAFSSTPLDILFGAFLWGVQVGMTQSLFMTRIAETTPTETRGSAFGIYYALMGIMLFLSNSAIGYIAHHFSLSIGFLTSSCVALFALCCLFLMNAWRKV</sequence>
<feature type="transmembrane region" description="Helical" evidence="4">
    <location>
        <begin position="222"/>
        <end position="244"/>
    </location>
</feature>
<dbReference type="Pfam" id="PF07690">
    <property type="entry name" value="MFS_1"/>
    <property type="match status" value="1"/>
</dbReference>
<gene>
    <name evidence="6" type="ORF">Cva_00122</name>
</gene>
<feature type="domain" description="Major facilitator superfamily (MFS) profile" evidence="5">
    <location>
        <begin position="16"/>
        <end position="400"/>
    </location>
</feature>
<evidence type="ECO:0000313" key="7">
    <source>
        <dbReference type="Proteomes" id="UP000036771"/>
    </source>
</evidence>
<keyword evidence="3 4" id="KW-0472">Membrane</keyword>
<evidence type="ECO:0000259" key="5">
    <source>
        <dbReference type="PROSITE" id="PS50850"/>
    </source>
</evidence>
<feature type="transmembrane region" description="Helical" evidence="4">
    <location>
        <begin position="312"/>
        <end position="335"/>
    </location>
</feature>
<dbReference type="InterPro" id="IPR011701">
    <property type="entry name" value="MFS"/>
</dbReference>
<feature type="transmembrane region" description="Helical" evidence="4">
    <location>
        <begin position="174"/>
        <end position="194"/>
    </location>
</feature>
<dbReference type="AlphaFoldDB" id="A0A0K8MAH2"/>
<feature type="transmembrane region" description="Helical" evidence="4">
    <location>
        <begin position="374"/>
        <end position="395"/>
    </location>
</feature>
<feature type="transmembrane region" description="Helical" evidence="4">
    <location>
        <begin position="286"/>
        <end position="306"/>
    </location>
</feature>
<feature type="transmembrane region" description="Helical" evidence="4">
    <location>
        <begin position="150"/>
        <end position="168"/>
    </location>
</feature>
<accession>A0A0K8MAH2</accession>
<keyword evidence="1 4" id="KW-0812">Transmembrane</keyword>
<proteinExistence type="predicted"/>
<feature type="transmembrane region" description="Helical" evidence="4">
    <location>
        <begin position="347"/>
        <end position="368"/>
    </location>
</feature>
<dbReference type="SUPFAM" id="SSF103473">
    <property type="entry name" value="MFS general substrate transporter"/>
    <property type="match status" value="1"/>
</dbReference>
<dbReference type="CDD" id="cd17370">
    <property type="entry name" value="MFS_MJ1317_like"/>
    <property type="match status" value="1"/>
</dbReference>
<dbReference type="InterPro" id="IPR036259">
    <property type="entry name" value="MFS_trans_sf"/>
</dbReference>
<comment type="caution">
    <text evidence="6">The sequence shown here is derived from an EMBL/GenBank/DDBJ whole genome shotgun (WGS) entry which is preliminary data.</text>
</comment>
<feature type="transmembrane region" description="Helical" evidence="4">
    <location>
        <begin position="45"/>
        <end position="67"/>
    </location>
</feature>
<organism evidence="6 7">
    <name type="scientific">Caedimonas varicaedens</name>
    <dbReference type="NCBI Taxonomy" id="1629334"/>
    <lineage>
        <taxon>Bacteria</taxon>
        <taxon>Pseudomonadati</taxon>
        <taxon>Pseudomonadota</taxon>
        <taxon>Alphaproteobacteria</taxon>
        <taxon>Holosporales</taxon>
        <taxon>Caedimonadaceae</taxon>
        <taxon>Caedimonas</taxon>
    </lineage>
</organism>
<evidence type="ECO:0000313" key="6">
    <source>
        <dbReference type="EMBL" id="GAO97490.1"/>
    </source>
</evidence>